<dbReference type="Proteomes" id="UP001144673">
    <property type="component" value="Unassembled WGS sequence"/>
</dbReference>
<reference evidence="2" key="1">
    <citation type="journal article" date="2023" name="Access Microbiol">
        <title>De-novo genome assembly for Akanthomyces muscarius, a biocontrol agent of insect agricultural pests.</title>
        <authorList>
            <person name="Erdos Z."/>
            <person name="Studholme D.J."/>
            <person name="Raymond B."/>
            <person name="Sharma M."/>
        </authorList>
    </citation>
    <scope>NUCLEOTIDE SEQUENCE</scope>
    <source>
        <strain evidence="2">Ve6</strain>
    </source>
</reference>
<dbReference type="RefSeq" id="XP_056056575.1">
    <property type="nucleotide sequence ID" value="XM_056201966.1"/>
</dbReference>
<dbReference type="EMBL" id="JAJHUN010000006">
    <property type="protein sequence ID" value="KAJ4158208.1"/>
    <property type="molecule type" value="Genomic_DNA"/>
</dbReference>
<organism evidence="2 3">
    <name type="scientific">Akanthomyces muscarius</name>
    <name type="common">Entomopathogenic fungus</name>
    <name type="synonym">Lecanicillium muscarium</name>
    <dbReference type="NCBI Taxonomy" id="2231603"/>
    <lineage>
        <taxon>Eukaryota</taxon>
        <taxon>Fungi</taxon>
        <taxon>Dikarya</taxon>
        <taxon>Ascomycota</taxon>
        <taxon>Pezizomycotina</taxon>
        <taxon>Sordariomycetes</taxon>
        <taxon>Hypocreomycetidae</taxon>
        <taxon>Hypocreales</taxon>
        <taxon>Cordycipitaceae</taxon>
        <taxon>Akanthomyces</taxon>
    </lineage>
</organism>
<dbReference type="AlphaFoldDB" id="A0A9W8QIN0"/>
<feature type="compositionally biased region" description="Polar residues" evidence="1">
    <location>
        <begin position="172"/>
        <end position="214"/>
    </location>
</feature>
<feature type="region of interest" description="Disordered" evidence="1">
    <location>
        <begin position="1"/>
        <end position="38"/>
    </location>
</feature>
<name>A0A9W8QIN0_AKAMU</name>
<dbReference type="GeneID" id="80895902"/>
<evidence type="ECO:0000313" key="2">
    <source>
        <dbReference type="EMBL" id="KAJ4158208.1"/>
    </source>
</evidence>
<evidence type="ECO:0000256" key="1">
    <source>
        <dbReference type="SAM" id="MobiDB-lite"/>
    </source>
</evidence>
<comment type="caution">
    <text evidence="2">The sequence shown here is derived from an EMBL/GenBank/DDBJ whole genome shotgun (WGS) entry which is preliminary data.</text>
</comment>
<evidence type="ECO:0000313" key="3">
    <source>
        <dbReference type="Proteomes" id="UP001144673"/>
    </source>
</evidence>
<accession>A0A9W8QIN0</accession>
<keyword evidence="3" id="KW-1185">Reference proteome</keyword>
<feature type="region of interest" description="Disordered" evidence="1">
    <location>
        <begin position="171"/>
        <end position="214"/>
    </location>
</feature>
<protein>
    <submittedName>
        <fullName evidence="2">Uncharacterized protein</fullName>
    </submittedName>
</protein>
<dbReference type="KEGG" id="amus:LMH87_008743"/>
<gene>
    <name evidence="2" type="ORF">LMH87_008743</name>
</gene>
<sequence length="402" mass="44076">MVQKLSTQPQNLKSNEGETDWRNEDDEKEPSEKTWNFAADGDFFDPFLEEQDCIADQCHQHYTTVTNTAELATEQATTAEPISPAAKPNANEKGISEPQLVSSNANSSSARLASSPTSPLHQFLLTLQNELSQDSCSRLLAMFPQTQLSQSQQHDGPAYQFPQPVHAPDFTQLGSNASACHSTTGDSSIATSRQSFSWPRSESRPSTNSRSASFNAQDISFEQIRASVEDAGFESFEAMMVAYYSVNLNASSPSRPAQAVGQSRRLRGFLSAIHRNHTEWGGQERTAYREEIARAAEDIYADELSNMVNGATGTSSGKMLAIAGSSKPTAETSRVYIAHRLQSLASDQDIQDFVRKDRKDLQDTVPDTWSLITQLVHNTGQSPQQKAATACIILYLLTSPAI</sequence>
<feature type="compositionally biased region" description="Polar residues" evidence="1">
    <location>
        <begin position="1"/>
        <end position="14"/>
    </location>
</feature>
<proteinExistence type="predicted"/>